<keyword evidence="1" id="KW-0812">Transmembrane</keyword>
<organism evidence="3 4">
    <name type="scientific">Kineosporia corallincola</name>
    <dbReference type="NCBI Taxonomy" id="2835133"/>
    <lineage>
        <taxon>Bacteria</taxon>
        <taxon>Bacillati</taxon>
        <taxon>Actinomycetota</taxon>
        <taxon>Actinomycetes</taxon>
        <taxon>Kineosporiales</taxon>
        <taxon>Kineosporiaceae</taxon>
        <taxon>Kineosporia</taxon>
    </lineage>
</organism>
<dbReference type="EMBL" id="JAHBAY010000005">
    <property type="protein sequence ID" value="MBT0769942.1"/>
    <property type="molecule type" value="Genomic_DNA"/>
</dbReference>
<dbReference type="Pfam" id="PF07331">
    <property type="entry name" value="TctB"/>
    <property type="match status" value="1"/>
</dbReference>
<proteinExistence type="predicted"/>
<evidence type="ECO:0000313" key="3">
    <source>
        <dbReference type="EMBL" id="MBT0769942.1"/>
    </source>
</evidence>
<feature type="domain" description="DUF1468" evidence="2">
    <location>
        <begin position="12"/>
        <end position="156"/>
    </location>
</feature>
<dbReference type="Proteomes" id="UP001197247">
    <property type="component" value="Unassembled WGS sequence"/>
</dbReference>
<feature type="transmembrane region" description="Helical" evidence="1">
    <location>
        <begin position="12"/>
        <end position="33"/>
    </location>
</feature>
<dbReference type="RefSeq" id="WP_214156241.1">
    <property type="nucleotide sequence ID" value="NZ_JAHBAY010000005.1"/>
</dbReference>
<keyword evidence="1" id="KW-0472">Membrane</keyword>
<evidence type="ECO:0000313" key="4">
    <source>
        <dbReference type="Proteomes" id="UP001197247"/>
    </source>
</evidence>
<keyword evidence="4" id="KW-1185">Reference proteome</keyword>
<feature type="transmembrane region" description="Helical" evidence="1">
    <location>
        <begin position="45"/>
        <end position="66"/>
    </location>
</feature>
<gene>
    <name evidence="3" type="ORF">KIH74_13475</name>
</gene>
<feature type="transmembrane region" description="Helical" evidence="1">
    <location>
        <begin position="87"/>
        <end position="103"/>
    </location>
</feature>
<name>A0ABS5TFR8_9ACTN</name>
<dbReference type="InterPro" id="IPR009936">
    <property type="entry name" value="DUF1468"/>
</dbReference>
<feature type="transmembrane region" description="Helical" evidence="1">
    <location>
        <begin position="132"/>
        <end position="155"/>
    </location>
</feature>
<keyword evidence="1" id="KW-1133">Transmembrane helix</keyword>
<accession>A0ABS5TFR8</accession>
<protein>
    <submittedName>
        <fullName evidence="3">Tripartite tricarboxylate transporter TctB family protein</fullName>
    </submittedName>
</protein>
<comment type="caution">
    <text evidence="3">The sequence shown here is derived from an EMBL/GenBank/DDBJ whole genome shotgun (WGS) entry which is preliminary data.</text>
</comment>
<reference evidence="3 4" key="1">
    <citation type="submission" date="2021-05" db="EMBL/GenBank/DDBJ databases">
        <title>Kineosporia and Streptomyces sp. nov. two new marine actinobacteria isolated from Coral.</title>
        <authorList>
            <person name="Buangrab K."/>
            <person name="Sutthacheep M."/>
            <person name="Yeemin T."/>
            <person name="Harunari E."/>
            <person name="Igarashi Y."/>
            <person name="Kanchanasin P."/>
            <person name="Tanasupawat S."/>
            <person name="Phongsopitanun W."/>
        </authorList>
    </citation>
    <scope>NUCLEOTIDE SEQUENCE [LARGE SCALE GENOMIC DNA]</scope>
    <source>
        <strain evidence="3 4">J2-2</strain>
    </source>
</reference>
<evidence type="ECO:0000256" key="1">
    <source>
        <dbReference type="SAM" id="Phobius"/>
    </source>
</evidence>
<feature type="transmembrane region" description="Helical" evidence="1">
    <location>
        <begin position="109"/>
        <end position="125"/>
    </location>
</feature>
<evidence type="ECO:0000259" key="2">
    <source>
        <dbReference type="Pfam" id="PF07331"/>
    </source>
</evidence>
<sequence>MTAQENRGRAEIVPALLLALTGVYMIADGHSLRTPPTEGAIGPRFFPYVVGGALIVVGLWLAVAVWRGDRAEAEQGEDVDTQARTDWRTLGTLAAIMLLYVLILDPVGYLLSTVGLFAGTAWTLSARNPRSLVLVSLLVPFVTFLLFTRALGVYLPNGVLQTVI</sequence>